<keyword evidence="2" id="KW-1185">Reference proteome</keyword>
<gene>
    <name evidence="1" type="ORF">CP960_02845</name>
</gene>
<evidence type="ECO:0000313" key="1">
    <source>
        <dbReference type="EMBL" id="PKI81720.1"/>
    </source>
</evidence>
<dbReference type="GO" id="GO:0008781">
    <property type="term" value="F:N-acylneuraminate cytidylyltransferase activity"/>
    <property type="evidence" value="ECO:0007669"/>
    <property type="project" value="TreeGrafter"/>
</dbReference>
<dbReference type="CDD" id="cd02513">
    <property type="entry name" value="CMP-NeuAc_Synthase"/>
    <property type="match status" value="1"/>
</dbReference>
<reference evidence="1 2" key="1">
    <citation type="submission" date="2017-09" db="EMBL/GenBank/DDBJ databases">
        <title>Genomics of the genus Arcobacter.</title>
        <authorList>
            <person name="Perez-Cataluna A."/>
            <person name="Figueras M.J."/>
            <person name="Salas-Masso N."/>
        </authorList>
    </citation>
    <scope>NUCLEOTIDE SEQUENCE [LARGE SCALE GENOMIC DNA]</scope>
    <source>
        <strain evidence="1 2">DSM 18005</strain>
    </source>
</reference>
<proteinExistence type="predicted"/>
<dbReference type="SUPFAM" id="SSF53448">
    <property type="entry name" value="Nucleotide-diphospho-sugar transferases"/>
    <property type="match status" value="1"/>
</dbReference>
<dbReference type="OrthoDB" id="9805604at2"/>
<sequence>MKNKKEIIAFLPMRKGSQRIKNKNIKKFANIKKGLTFIKISQLLKVKEIDKIIVSTDDKKVIDIALSFDSKKIHIDKRPKELATSSTSTDELIKYVPKIIKKDIVIWTHVTSPFIDEKIYSKMIKTYLDNKNNDSLMSVTKIQKFLWDKKNPINYNRKKEKWPRTQTLNPVYEVNSGAFINEIKNYKKFNDRIGKNPILFELDTIQSFDIDWKEDFEIAQVLWEKYYNFEDN</sequence>
<dbReference type="Proteomes" id="UP000233248">
    <property type="component" value="Unassembled WGS sequence"/>
</dbReference>
<dbReference type="AlphaFoldDB" id="A0A2N1J581"/>
<dbReference type="EMBL" id="NXIF01000009">
    <property type="protein sequence ID" value="PKI81720.1"/>
    <property type="molecule type" value="Genomic_DNA"/>
</dbReference>
<dbReference type="InterPro" id="IPR029044">
    <property type="entry name" value="Nucleotide-diphossugar_trans"/>
</dbReference>
<dbReference type="Pfam" id="PF02348">
    <property type="entry name" value="CTP_transf_3"/>
    <property type="match status" value="1"/>
</dbReference>
<dbReference type="KEGG" id="ahs:AHALO_1878"/>
<accession>A0A2N1J581</accession>
<dbReference type="PANTHER" id="PTHR21485:SF6">
    <property type="entry name" value="N-ACYLNEURAMINATE CYTIDYLYLTRANSFERASE-RELATED"/>
    <property type="match status" value="1"/>
</dbReference>
<name>A0A2N1J581_9BACT</name>
<dbReference type="InterPro" id="IPR050793">
    <property type="entry name" value="CMP-NeuNAc_synthase"/>
</dbReference>
<dbReference type="Gene3D" id="3.90.550.10">
    <property type="entry name" value="Spore Coat Polysaccharide Biosynthesis Protein SpsA, Chain A"/>
    <property type="match status" value="1"/>
</dbReference>
<protein>
    <submittedName>
        <fullName evidence="1">Acylneuraminate cytidylyltransferase</fullName>
    </submittedName>
</protein>
<evidence type="ECO:0000313" key="2">
    <source>
        <dbReference type="Proteomes" id="UP000233248"/>
    </source>
</evidence>
<organism evidence="1 2">
    <name type="scientific">Malaciobacter halophilus</name>
    <dbReference type="NCBI Taxonomy" id="197482"/>
    <lineage>
        <taxon>Bacteria</taxon>
        <taxon>Pseudomonadati</taxon>
        <taxon>Campylobacterota</taxon>
        <taxon>Epsilonproteobacteria</taxon>
        <taxon>Campylobacterales</taxon>
        <taxon>Arcobacteraceae</taxon>
        <taxon>Malaciobacter</taxon>
    </lineage>
</organism>
<dbReference type="InterPro" id="IPR003329">
    <property type="entry name" value="Cytidylyl_trans"/>
</dbReference>
<keyword evidence="1" id="KW-0548">Nucleotidyltransferase</keyword>
<comment type="caution">
    <text evidence="1">The sequence shown here is derived from an EMBL/GenBank/DDBJ whole genome shotgun (WGS) entry which is preliminary data.</text>
</comment>
<dbReference type="RefSeq" id="WP_101183725.1">
    <property type="nucleotide sequence ID" value="NZ_CP031218.1"/>
</dbReference>
<dbReference type="PANTHER" id="PTHR21485">
    <property type="entry name" value="HAD SUPERFAMILY MEMBERS CMAS AND KDSC"/>
    <property type="match status" value="1"/>
</dbReference>
<keyword evidence="1" id="KW-0808">Transferase</keyword>